<keyword evidence="1" id="KW-1133">Transmembrane helix</keyword>
<dbReference type="UniPathway" id="UPA00694"/>
<gene>
    <name evidence="4" type="ORF">ATO8_21081</name>
</gene>
<keyword evidence="1" id="KW-0997">Cell inner membrane</keyword>
<organism evidence="4 5">
    <name type="scientific">Roseivivax marinus</name>
    <dbReference type="NCBI Taxonomy" id="1379903"/>
    <lineage>
        <taxon>Bacteria</taxon>
        <taxon>Pseudomonadati</taxon>
        <taxon>Pseudomonadota</taxon>
        <taxon>Alphaproteobacteria</taxon>
        <taxon>Rhodobacterales</taxon>
        <taxon>Roseobacteraceae</taxon>
        <taxon>Roseivivax</taxon>
    </lineage>
</organism>
<dbReference type="Pfam" id="PF03170">
    <property type="entry name" value="BcsB"/>
    <property type="match status" value="2"/>
</dbReference>
<keyword evidence="1" id="KW-1003">Cell membrane</keyword>
<dbReference type="RefSeq" id="WP_051487990.1">
    <property type="nucleotide sequence ID" value="NZ_AQQW01000032.1"/>
</dbReference>
<feature type="transmembrane region" description="Helical" evidence="1">
    <location>
        <begin position="717"/>
        <end position="738"/>
    </location>
</feature>
<feature type="chain" id="PRO_5015211777" description="Cyclic di-GMP-binding protein" evidence="1">
    <location>
        <begin position="22"/>
        <end position="744"/>
    </location>
</feature>
<comment type="subcellular location">
    <subcellularLocation>
        <location evidence="1">Cell inner membrane</location>
    </subcellularLocation>
</comment>
<evidence type="ECO:0000259" key="3">
    <source>
        <dbReference type="Pfam" id="PF20916"/>
    </source>
</evidence>
<dbReference type="GO" id="GO:0030244">
    <property type="term" value="P:cellulose biosynthetic process"/>
    <property type="evidence" value="ECO:0007669"/>
    <property type="project" value="UniProtKB-KW"/>
</dbReference>
<dbReference type="InterPro" id="IPR048861">
    <property type="entry name" value="BscB-like_C"/>
</dbReference>
<keyword evidence="1" id="KW-0135">Cellulose biosynthesis</keyword>
<dbReference type="Gene3D" id="2.60.120.260">
    <property type="entry name" value="Galactose-binding domain-like"/>
    <property type="match status" value="2"/>
</dbReference>
<keyword evidence="1" id="KW-0812">Transmembrane</keyword>
<protein>
    <recommendedName>
        <fullName evidence="1">Cyclic di-GMP-binding protein</fullName>
    </recommendedName>
    <alternativeName>
        <fullName evidence="1">Cellulose synthase regulatory subunit</fullName>
    </alternativeName>
</protein>
<sequence>MGHLPRKIPFLLGLISFAVLAGRDELNAQQIQLDSLPDVSEPEQQGPDLRPYPTHFQDRGNPATELTDEDNQSIMLPLRPFGLQDSGELGKFRIQGQYKTSEFNLLIPAAAEGSQFYITSQSAIDVLPDRSAIDVSVNGTPIGTIVPDNFDAPQADVLQIPEGLLRAGRNAVVLNAQHVHRVFCGPDAAFSVWTDIVLAESGVETMRSSLRADPLGFLAAAGAELARNQAVTIRTSGQAFSIADAAPVIARVGDIFGGLPPEIRFERYYTVEDAQSQLARVTALPSGRTSPDLPQFRRGGDGAIVLLANSGNYADTGALLLSALPAPEGPSGPPILTPGEPRSLFDLGAPEILGRGRYVNESVPFNLPRDWLLMASQEAELRLDYEYDSGLPEGALLLVKVNGSTIRLLPLDEPDAAGRDLDTLRIPFAANLLGPGINQLTFEALVPGDPPDEACVPRTAPIFRVDGSSILRVPSSPAMSLADIRRSLQALKPEGIGMSESAQTALPLGTLPQVAAIYATNQTDADATAPSPRASLTVGIPSDISDMAGDVVGGNEGPLQGVLLADVVATEETPDAWENVNAGRWWSILFDLDRLQRVPGAVRDSFLTVWEGPESDLGAWLSGRAAEAMLIQPDMQDTDTLWLILRPNIDPRPVVASLATAHERFEGPNGQISLFTEETGWTNWHSPRRPLTALEPLTFGNARAVIGNYVTVTPGRYILPLFALTFISAFIAIGIVILSRRSRQ</sequence>
<dbReference type="Proteomes" id="UP000019063">
    <property type="component" value="Unassembled WGS sequence"/>
</dbReference>
<reference evidence="4 5" key="1">
    <citation type="journal article" date="2014" name="Antonie Van Leeuwenhoek">
        <title>Roseivivax atlanticus sp. nov., isolated from surface seawater of the Atlantic Ocean.</title>
        <authorList>
            <person name="Li G."/>
            <person name="Lai Q."/>
            <person name="Liu X."/>
            <person name="Sun F."/>
            <person name="Shao Z."/>
        </authorList>
    </citation>
    <scope>NUCLEOTIDE SEQUENCE [LARGE SCALE GENOMIC DNA]</scope>
    <source>
        <strain evidence="4 5">22II-s10s</strain>
    </source>
</reference>
<comment type="similarity">
    <text evidence="1">Belongs to the AcsB/BcsB family.</text>
</comment>
<dbReference type="InterPro" id="IPR018513">
    <property type="entry name" value="Cell_synthase_bac"/>
</dbReference>
<comment type="subunit">
    <text evidence="1">Tightly associated with the cellulose synthase catalytic subunit.</text>
</comment>
<evidence type="ECO:0000256" key="1">
    <source>
        <dbReference type="RuleBase" id="RU365021"/>
    </source>
</evidence>
<proteinExistence type="inferred from homology"/>
<keyword evidence="1" id="KW-0732">Signal</keyword>
<evidence type="ECO:0000313" key="5">
    <source>
        <dbReference type="Proteomes" id="UP000019063"/>
    </source>
</evidence>
<evidence type="ECO:0000256" key="2">
    <source>
        <dbReference type="SAM" id="MobiDB-lite"/>
    </source>
</evidence>
<dbReference type="eggNOG" id="COG3266">
    <property type="taxonomic scope" value="Bacteria"/>
</dbReference>
<dbReference type="Gene3D" id="1.20.5.4520">
    <property type="match status" value="1"/>
</dbReference>
<feature type="domain" description="Cellulose synthase subunit B-like C-terminal" evidence="3">
    <location>
        <begin position="611"/>
        <end position="740"/>
    </location>
</feature>
<dbReference type="STRING" id="1379903.ATO8_21081"/>
<name>W4HD48_9RHOB</name>
<dbReference type="AlphaFoldDB" id="W4HD48"/>
<dbReference type="Gene3D" id="3.30.379.30">
    <property type="match status" value="1"/>
</dbReference>
<comment type="pathway">
    <text evidence="1">Glycan metabolism; bacterial cellulose biosynthesis.</text>
</comment>
<comment type="function">
    <text evidence="1">Binds the cellulose synthase activator, bis-(3'-5') cyclic diguanylic acid (c-di-GMP).</text>
</comment>
<dbReference type="Gene3D" id="3.30.379.20">
    <property type="match status" value="1"/>
</dbReference>
<keyword evidence="5" id="KW-1185">Reference proteome</keyword>
<accession>W4HD48</accession>
<comment type="caution">
    <text evidence="4">The sequence shown here is derived from an EMBL/GenBank/DDBJ whole genome shotgun (WGS) entry which is preliminary data.</text>
</comment>
<keyword evidence="1" id="KW-0973">c-di-GMP</keyword>
<keyword evidence="1" id="KW-0472">Membrane</keyword>
<dbReference type="GO" id="GO:0005886">
    <property type="term" value="C:plasma membrane"/>
    <property type="evidence" value="ECO:0007669"/>
    <property type="project" value="UniProtKB-SubCell"/>
</dbReference>
<dbReference type="Pfam" id="PF20916">
    <property type="entry name" value="BscB_a-b"/>
    <property type="match status" value="1"/>
</dbReference>
<dbReference type="EMBL" id="AQQW01000032">
    <property type="protein sequence ID" value="ETW10659.1"/>
    <property type="molecule type" value="Genomic_DNA"/>
</dbReference>
<evidence type="ECO:0000313" key="4">
    <source>
        <dbReference type="EMBL" id="ETW10659.1"/>
    </source>
</evidence>
<dbReference type="GO" id="GO:0006011">
    <property type="term" value="P:UDP-alpha-D-glucose metabolic process"/>
    <property type="evidence" value="ECO:0007669"/>
    <property type="project" value="InterPro"/>
</dbReference>
<feature type="region of interest" description="Disordered" evidence="2">
    <location>
        <begin position="34"/>
        <end position="68"/>
    </location>
</feature>
<feature type="signal peptide" evidence="1">
    <location>
        <begin position="1"/>
        <end position="21"/>
    </location>
</feature>